<keyword evidence="1" id="KW-0812">Transmembrane</keyword>
<name>A0A3P7ILI3_STRVU</name>
<evidence type="ECO:0000256" key="1">
    <source>
        <dbReference type="SAM" id="Phobius"/>
    </source>
</evidence>
<proteinExistence type="predicted"/>
<protein>
    <submittedName>
        <fullName evidence="2">Uncharacterized protein</fullName>
    </submittedName>
</protein>
<reference evidence="2 3" key="1">
    <citation type="submission" date="2018-11" db="EMBL/GenBank/DDBJ databases">
        <authorList>
            <consortium name="Pathogen Informatics"/>
        </authorList>
    </citation>
    <scope>NUCLEOTIDE SEQUENCE [LARGE SCALE GENOMIC DNA]</scope>
</reference>
<dbReference type="AlphaFoldDB" id="A0A3P7ILI3"/>
<dbReference type="Proteomes" id="UP000270094">
    <property type="component" value="Unassembled WGS sequence"/>
</dbReference>
<evidence type="ECO:0000313" key="3">
    <source>
        <dbReference type="Proteomes" id="UP000270094"/>
    </source>
</evidence>
<evidence type="ECO:0000313" key="2">
    <source>
        <dbReference type="EMBL" id="VDM66454.1"/>
    </source>
</evidence>
<accession>A0A3P7ILI3</accession>
<organism evidence="2 3">
    <name type="scientific">Strongylus vulgaris</name>
    <name type="common">Blood worm</name>
    <dbReference type="NCBI Taxonomy" id="40348"/>
    <lineage>
        <taxon>Eukaryota</taxon>
        <taxon>Metazoa</taxon>
        <taxon>Ecdysozoa</taxon>
        <taxon>Nematoda</taxon>
        <taxon>Chromadorea</taxon>
        <taxon>Rhabditida</taxon>
        <taxon>Rhabditina</taxon>
        <taxon>Rhabditomorpha</taxon>
        <taxon>Strongyloidea</taxon>
        <taxon>Strongylidae</taxon>
        <taxon>Strongylus</taxon>
    </lineage>
</organism>
<keyword evidence="1" id="KW-1133">Transmembrane helix</keyword>
<keyword evidence="3" id="KW-1185">Reference proteome</keyword>
<feature type="transmembrane region" description="Helical" evidence="1">
    <location>
        <begin position="52"/>
        <end position="74"/>
    </location>
</feature>
<gene>
    <name evidence="2" type="ORF">SVUK_LOCUS1452</name>
</gene>
<dbReference type="EMBL" id="UYYB01002837">
    <property type="protein sequence ID" value="VDM66454.1"/>
    <property type="molecule type" value="Genomic_DNA"/>
</dbReference>
<sequence length="81" mass="8488">MKGVAAKNQPIRDLCGTTLGCTAMATVNVGRYGLATIDFRDVVNFGEEVGSAVVDVVVVVLVVVVVVVVEVVLLDMEVVLL</sequence>
<keyword evidence="1" id="KW-0472">Membrane</keyword>